<dbReference type="AlphaFoldDB" id="A0A377DY47"/>
<evidence type="ECO:0000313" key="2">
    <source>
        <dbReference type="Proteomes" id="UP000254429"/>
    </source>
</evidence>
<keyword evidence="1" id="KW-0328">Glycosyltransferase</keyword>
<accession>A0A377DY47</accession>
<sequence length="48" mass="5079">MTEQRPLTIALVAGETSGDILGAGLIRALKEHVPNARLCWCCRATNAG</sequence>
<dbReference type="GO" id="GO:0008915">
    <property type="term" value="F:lipid-A-disaccharide synthase activity"/>
    <property type="evidence" value="ECO:0007669"/>
    <property type="project" value="UniProtKB-EC"/>
</dbReference>
<dbReference type="Pfam" id="PF02684">
    <property type="entry name" value="LpxB"/>
    <property type="match status" value="1"/>
</dbReference>
<gene>
    <name evidence="1" type="primary">lpxB_3</name>
    <name evidence="1" type="ORF">NCTC8500_04530</name>
</gene>
<organism evidence="1 2">
    <name type="scientific">Escherichia coli</name>
    <dbReference type="NCBI Taxonomy" id="562"/>
    <lineage>
        <taxon>Bacteria</taxon>
        <taxon>Pseudomonadati</taxon>
        <taxon>Pseudomonadota</taxon>
        <taxon>Gammaproteobacteria</taxon>
        <taxon>Enterobacterales</taxon>
        <taxon>Enterobacteriaceae</taxon>
        <taxon>Escherichia</taxon>
    </lineage>
</organism>
<dbReference type="GO" id="GO:0016020">
    <property type="term" value="C:membrane"/>
    <property type="evidence" value="ECO:0007669"/>
    <property type="project" value="GOC"/>
</dbReference>
<dbReference type="EMBL" id="UGFG01000001">
    <property type="protein sequence ID" value="STM40667.1"/>
    <property type="molecule type" value="Genomic_DNA"/>
</dbReference>
<protein>
    <submittedName>
        <fullName evidence="1">Lipid-A-disaccharide synthase</fullName>
        <ecNumber evidence="1">2.4.1.182</ecNumber>
    </submittedName>
</protein>
<dbReference type="InterPro" id="IPR003835">
    <property type="entry name" value="Glyco_trans_19"/>
</dbReference>
<dbReference type="Proteomes" id="UP000254429">
    <property type="component" value="Unassembled WGS sequence"/>
</dbReference>
<dbReference type="EC" id="2.4.1.182" evidence="1"/>
<name>A0A377DY47_ECOLX</name>
<evidence type="ECO:0000313" key="1">
    <source>
        <dbReference type="EMBL" id="STM40667.1"/>
    </source>
</evidence>
<proteinExistence type="predicted"/>
<reference evidence="1 2" key="1">
    <citation type="submission" date="2018-06" db="EMBL/GenBank/DDBJ databases">
        <authorList>
            <consortium name="Pathogen Informatics"/>
            <person name="Doyle S."/>
        </authorList>
    </citation>
    <scope>NUCLEOTIDE SEQUENCE [LARGE SCALE GENOMIC DNA]</scope>
    <source>
        <strain evidence="1 2">NCTC8500</strain>
    </source>
</reference>
<dbReference type="GO" id="GO:0009245">
    <property type="term" value="P:lipid A biosynthetic process"/>
    <property type="evidence" value="ECO:0007669"/>
    <property type="project" value="InterPro"/>
</dbReference>
<keyword evidence="1" id="KW-0808">Transferase</keyword>